<dbReference type="AlphaFoldDB" id="A0A226EMG0"/>
<evidence type="ECO:0000313" key="4">
    <source>
        <dbReference type="EMBL" id="OXA58649.1"/>
    </source>
</evidence>
<dbReference type="EMBL" id="LNIX01000003">
    <property type="protein sequence ID" value="OXA58649.1"/>
    <property type="molecule type" value="Genomic_DNA"/>
</dbReference>
<dbReference type="SMART" id="SM00220">
    <property type="entry name" value="S_TKc"/>
    <property type="match status" value="1"/>
</dbReference>
<dbReference type="InterPro" id="IPR000719">
    <property type="entry name" value="Prot_kinase_dom"/>
</dbReference>
<dbReference type="STRING" id="158441.A0A226EMG0"/>
<evidence type="ECO:0000256" key="2">
    <source>
        <dbReference type="SAM" id="MobiDB-lite"/>
    </source>
</evidence>
<sequence>MATASIFTNDANSPTSFTPTSWQNARRTNVVVGGDSLGKRSDSQTRQDSYFSLSGDESSSDGFLRRVERRNNNLQDLNSVNNSRKLGDNGNCGVQSKTFPGVSLLAGKYLLFPEAPLVGSMPRRVGSAPKAEMTCLNIQTKEQFSCKVVQRNPAGLSMLAAYYRLDDSTDFVSQVIEAILTPKILYLIMPKHYGNVHSYLLERRTLEEAEAANLFKQMVEIVQHCHSKGVVLRDIKMGKFVFVDKSKTKVKLESLEDSWILVDPCNDQLDDKHGCPNYVSPEKAETLQTKLRYPGKASDVWCLGVILYTMLTGRYPFNDQNQSKLLHKIRVGNFAIPPGLSSSVSLLIKTLLLKSPAERPRCNEILKSPWLTKHCVSTPSMLIIETKPLGKESCIDNKTQTPPPIPTVCMQLEQLTSDQVVPDF</sequence>
<accession>A0A226EMG0</accession>
<evidence type="ECO:0000313" key="5">
    <source>
        <dbReference type="Proteomes" id="UP000198287"/>
    </source>
</evidence>
<proteinExistence type="inferred from homology"/>
<dbReference type="FunFam" id="1.10.510.10:FF:000153">
    <property type="entry name" value="Tribbles homolog 2"/>
    <property type="match status" value="1"/>
</dbReference>
<dbReference type="Gene3D" id="3.30.200.20">
    <property type="entry name" value="Phosphorylase Kinase, domain 1"/>
    <property type="match status" value="1"/>
</dbReference>
<dbReference type="GO" id="GO:0005634">
    <property type="term" value="C:nucleus"/>
    <property type="evidence" value="ECO:0007669"/>
    <property type="project" value="TreeGrafter"/>
</dbReference>
<name>A0A226EMG0_FOLCA</name>
<dbReference type="GO" id="GO:0031434">
    <property type="term" value="F:mitogen-activated protein kinase kinase binding"/>
    <property type="evidence" value="ECO:0007669"/>
    <property type="project" value="TreeGrafter"/>
</dbReference>
<organism evidence="4 5">
    <name type="scientific">Folsomia candida</name>
    <name type="common">Springtail</name>
    <dbReference type="NCBI Taxonomy" id="158441"/>
    <lineage>
        <taxon>Eukaryota</taxon>
        <taxon>Metazoa</taxon>
        <taxon>Ecdysozoa</taxon>
        <taxon>Arthropoda</taxon>
        <taxon>Hexapoda</taxon>
        <taxon>Collembola</taxon>
        <taxon>Entomobryomorpha</taxon>
        <taxon>Isotomoidea</taxon>
        <taxon>Isotomidae</taxon>
        <taxon>Proisotominae</taxon>
        <taxon>Folsomia</taxon>
    </lineage>
</organism>
<dbReference type="InterPro" id="IPR011009">
    <property type="entry name" value="Kinase-like_dom_sf"/>
</dbReference>
<dbReference type="OrthoDB" id="410920at2759"/>
<comment type="similarity">
    <text evidence="1">Belongs to the protein kinase superfamily. CAMK Ser/Thr protein kinase family. Tribbles subfamily.</text>
</comment>
<evidence type="ECO:0000259" key="3">
    <source>
        <dbReference type="PROSITE" id="PS50011"/>
    </source>
</evidence>
<gene>
    <name evidence="4" type="ORF">Fcan01_08024</name>
</gene>
<feature type="compositionally biased region" description="Polar residues" evidence="2">
    <location>
        <begin position="1"/>
        <end position="27"/>
    </location>
</feature>
<dbReference type="Pfam" id="PF00069">
    <property type="entry name" value="Pkinase"/>
    <property type="match status" value="1"/>
</dbReference>
<keyword evidence="5" id="KW-1185">Reference proteome</keyword>
<dbReference type="GO" id="GO:0004672">
    <property type="term" value="F:protein kinase activity"/>
    <property type="evidence" value="ECO:0007669"/>
    <property type="project" value="InterPro"/>
</dbReference>
<feature type="region of interest" description="Disordered" evidence="2">
    <location>
        <begin position="1"/>
        <end position="62"/>
    </location>
</feature>
<dbReference type="Gene3D" id="1.10.510.10">
    <property type="entry name" value="Transferase(Phosphotransferase) domain 1"/>
    <property type="match status" value="1"/>
</dbReference>
<dbReference type="Proteomes" id="UP000198287">
    <property type="component" value="Unassembled WGS sequence"/>
</dbReference>
<dbReference type="PANTHER" id="PTHR22961">
    <property type="entry name" value="SER/THR PROTEIN KINASE-TRB"/>
    <property type="match status" value="1"/>
</dbReference>
<protein>
    <submittedName>
        <fullName evidence="4">Tribbles 2</fullName>
    </submittedName>
</protein>
<feature type="compositionally biased region" description="Polar residues" evidence="2">
    <location>
        <begin position="46"/>
        <end position="61"/>
    </location>
</feature>
<reference evidence="4 5" key="1">
    <citation type="submission" date="2015-12" db="EMBL/GenBank/DDBJ databases">
        <title>The genome of Folsomia candida.</title>
        <authorList>
            <person name="Faddeeva A."/>
            <person name="Derks M.F."/>
            <person name="Anvar Y."/>
            <person name="Smit S."/>
            <person name="Van Straalen N."/>
            <person name="Roelofs D."/>
        </authorList>
    </citation>
    <scope>NUCLEOTIDE SEQUENCE [LARGE SCALE GENOMIC DNA]</scope>
    <source>
        <strain evidence="4 5">VU population</strain>
        <tissue evidence="4">Whole body</tissue>
    </source>
</reference>
<dbReference type="InterPro" id="IPR024104">
    <property type="entry name" value="Tribbles/Ser_Thr_kinase_40"/>
</dbReference>
<dbReference type="PROSITE" id="PS50011">
    <property type="entry name" value="PROTEIN_KINASE_DOM"/>
    <property type="match status" value="1"/>
</dbReference>
<dbReference type="GO" id="GO:0005524">
    <property type="term" value="F:ATP binding"/>
    <property type="evidence" value="ECO:0007669"/>
    <property type="project" value="InterPro"/>
</dbReference>
<dbReference type="SUPFAM" id="SSF56112">
    <property type="entry name" value="Protein kinase-like (PK-like)"/>
    <property type="match status" value="1"/>
</dbReference>
<comment type="caution">
    <text evidence="4">The sequence shown here is derived from an EMBL/GenBank/DDBJ whole genome shotgun (WGS) entry which is preliminary data.</text>
</comment>
<dbReference type="PANTHER" id="PTHR22961:SF13">
    <property type="entry name" value="TRIBBLES"/>
    <property type="match status" value="1"/>
</dbReference>
<evidence type="ECO:0000256" key="1">
    <source>
        <dbReference type="ARBA" id="ARBA00038180"/>
    </source>
</evidence>
<dbReference type="GO" id="GO:0032436">
    <property type="term" value="P:positive regulation of proteasomal ubiquitin-dependent protein catabolic process"/>
    <property type="evidence" value="ECO:0007669"/>
    <property type="project" value="TreeGrafter"/>
</dbReference>
<feature type="domain" description="Protein kinase" evidence="3">
    <location>
        <begin position="119"/>
        <end position="371"/>
    </location>
</feature>